<dbReference type="RefSeq" id="XP_070458462.1">
    <property type="nucleotide sequence ID" value="XM_070602361.1"/>
</dbReference>
<feature type="compositionally biased region" description="Polar residues" evidence="4">
    <location>
        <begin position="1606"/>
        <end position="1623"/>
    </location>
</feature>
<feature type="compositionally biased region" description="Basic and acidic residues" evidence="4">
    <location>
        <begin position="812"/>
        <end position="828"/>
    </location>
</feature>
<dbReference type="SMART" id="SM00382">
    <property type="entry name" value="AAA"/>
    <property type="match status" value="1"/>
</dbReference>
<feature type="compositionally biased region" description="Pro residues" evidence="4">
    <location>
        <begin position="1210"/>
        <end position="1221"/>
    </location>
</feature>
<feature type="compositionally biased region" description="Polar residues" evidence="4">
    <location>
        <begin position="1112"/>
        <end position="1126"/>
    </location>
</feature>
<evidence type="ECO:0000259" key="5">
    <source>
        <dbReference type="SMART" id="SM00382"/>
    </source>
</evidence>
<dbReference type="SUPFAM" id="SSF52540">
    <property type="entry name" value="P-loop containing nucleoside triphosphate hydrolases"/>
    <property type="match status" value="1"/>
</dbReference>
<feature type="coiled-coil region" evidence="3">
    <location>
        <begin position="1319"/>
        <end position="1346"/>
    </location>
</feature>
<feature type="compositionally biased region" description="Low complexity" evidence="4">
    <location>
        <begin position="1424"/>
        <end position="1443"/>
    </location>
</feature>
<feature type="coiled-coil region" evidence="3">
    <location>
        <begin position="1375"/>
        <end position="1402"/>
    </location>
</feature>
<feature type="compositionally biased region" description="Polar residues" evidence="4">
    <location>
        <begin position="241"/>
        <end position="254"/>
    </location>
</feature>
<feature type="region of interest" description="Disordered" evidence="4">
    <location>
        <begin position="1415"/>
        <end position="1453"/>
    </location>
</feature>
<evidence type="ECO:0000313" key="7">
    <source>
        <dbReference type="RefSeq" id="XP_070458462.1"/>
    </source>
</evidence>
<keyword evidence="2 3" id="KW-0175">Coiled coil</keyword>
<feature type="compositionally biased region" description="Low complexity" evidence="4">
    <location>
        <begin position="720"/>
        <end position="734"/>
    </location>
</feature>
<feature type="compositionally biased region" description="Low complexity" evidence="4">
    <location>
        <begin position="166"/>
        <end position="178"/>
    </location>
</feature>
<feature type="compositionally biased region" description="Polar residues" evidence="4">
    <location>
        <begin position="1060"/>
        <end position="1079"/>
    </location>
</feature>
<dbReference type="Proteomes" id="UP001652662">
    <property type="component" value="Chromosome 31"/>
</dbReference>
<feature type="region of interest" description="Disordered" evidence="4">
    <location>
        <begin position="2050"/>
        <end position="2083"/>
    </location>
</feature>
<evidence type="ECO:0000256" key="4">
    <source>
        <dbReference type="SAM" id="MobiDB-lite"/>
    </source>
</evidence>
<evidence type="ECO:0000256" key="2">
    <source>
        <dbReference type="ARBA" id="ARBA00023054"/>
    </source>
</evidence>
<accession>A0ABM4N0I7</accession>
<dbReference type="InterPro" id="IPR057568">
    <property type="entry name" value="CortBP2_NAV1-like_AAA_lid"/>
</dbReference>
<dbReference type="Pfam" id="PF23092">
    <property type="entry name" value="Ubiquitin_6"/>
    <property type="match status" value="1"/>
</dbReference>
<feature type="compositionally biased region" description="Basic and acidic residues" evidence="4">
    <location>
        <begin position="890"/>
        <end position="900"/>
    </location>
</feature>
<feature type="compositionally biased region" description="Basic and acidic residues" evidence="4">
    <location>
        <begin position="785"/>
        <end position="795"/>
    </location>
</feature>
<keyword evidence="6" id="KW-1185">Reference proteome</keyword>
<dbReference type="PANTHER" id="PTHR12784:SF3">
    <property type="entry name" value="NEURON NAVIGATOR 1"/>
    <property type="match status" value="1"/>
</dbReference>
<protein>
    <submittedName>
        <fullName evidence="7">Neuron navigator 1 isoform X4</fullName>
    </submittedName>
</protein>
<feature type="region of interest" description="Disordered" evidence="4">
    <location>
        <begin position="696"/>
        <end position="1147"/>
    </location>
</feature>
<feature type="compositionally biased region" description="Polar residues" evidence="4">
    <location>
        <begin position="1232"/>
        <end position="1243"/>
    </location>
</feature>
<feature type="region of interest" description="Disordered" evidence="4">
    <location>
        <begin position="317"/>
        <end position="366"/>
    </location>
</feature>
<dbReference type="InterPro" id="IPR057126">
    <property type="entry name" value="NAV1-like_ubiquitin-like"/>
</dbReference>
<comment type="similarity">
    <text evidence="1">Belongs to the Nav/unc-53 family.</text>
</comment>
<name>A0ABM4N0I7_EQUPR</name>
<feature type="compositionally biased region" description="Low complexity" evidence="4">
    <location>
        <begin position="1505"/>
        <end position="1515"/>
    </location>
</feature>
<feature type="compositionally biased region" description="Basic and acidic residues" evidence="4">
    <location>
        <begin position="864"/>
        <end position="875"/>
    </location>
</feature>
<feature type="region of interest" description="Disordered" evidence="4">
    <location>
        <begin position="603"/>
        <end position="646"/>
    </location>
</feature>
<feature type="region of interest" description="Disordered" evidence="4">
    <location>
        <begin position="1484"/>
        <end position="1546"/>
    </location>
</feature>
<dbReference type="InterPro" id="IPR027417">
    <property type="entry name" value="P-loop_NTPase"/>
</dbReference>
<organism evidence="6 7">
    <name type="scientific">Equus przewalskii</name>
    <name type="common">Przewalski's horse</name>
    <name type="synonym">Equus caballus przewalskii</name>
    <dbReference type="NCBI Taxonomy" id="9798"/>
    <lineage>
        <taxon>Eukaryota</taxon>
        <taxon>Metazoa</taxon>
        <taxon>Chordata</taxon>
        <taxon>Craniata</taxon>
        <taxon>Vertebrata</taxon>
        <taxon>Euteleostomi</taxon>
        <taxon>Mammalia</taxon>
        <taxon>Eutheria</taxon>
        <taxon>Laurasiatheria</taxon>
        <taxon>Perissodactyla</taxon>
        <taxon>Equidae</taxon>
        <taxon>Equus</taxon>
    </lineage>
</organism>
<feature type="region of interest" description="Disordered" evidence="4">
    <location>
        <begin position="1599"/>
        <end position="1623"/>
    </location>
</feature>
<feature type="domain" description="AAA+ ATPase" evidence="5">
    <location>
        <begin position="1790"/>
        <end position="1944"/>
    </location>
</feature>
<feature type="compositionally biased region" description="Low complexity" evidence="4">
    <location>
        <begin position="742"/>
        <end position="757"/>
    </location>
</feature>
<feature type="compositionally biased region" description="Polar residues" evidence="4">
    <location>
        <begin position="1486"/>
        <end position="1504"/>
    </location>
</feature>
<feature type="region of interest" description="Disordered" evidence="4">
    <location>
        <begin position="420"/>
        <end position="533"/>
    </location>
</feature>
<feature type="region of interest" description="Disordered" evidence="4">
    <location>
        <begin position="45"/>
        <end position="286"/>
    </location>
</feature>
<feature type="compositionally biased region" description="Low complexity" evidence="4">
    <location>
        <begin position="458"/>
        <end position="475"/>
    </location>
</feature>
<sequence>MSYLFCKCKNHRRSSASPALLTMNGMANLNSASRPHYASSIPVPRAASQTGIPTPGASPQLRPRQAGLALSPQRAASARLGKPGGPSRSSSPKASQGRGSPRASGAVRESAQGGEGLSGSPWSSPRATPKAALSSRAGSRRVGDTQGTPRKKKVAQEGIPTHQTRGRSPSRTSTRGETQIPGAPEGRKAPNHPGKGQGDTNYRSSGVPRSLEPDARAVSGVLSPVCSPVQSKRPSPGSGAISFSSVHQQSQPVTATVAPFQYRLQPDQEEAGPLPQDSWALDGCSGPLGGPEESFSCVDARIVHALLAGRMLGSSVKSAQPEVGLSGGGGGEGADEPRGAGRKAAADGRGMLPKRAKAPGGGGGMAKASAAELKVFKSGSVDGRVPGGPPASNLRKQKSLTNLSFLTDSEKKLQLYEPEWSDDMAKAPKGLGKAGSKGREAPLMSKTLSKSEHSLFQAKGAPAGGAKTPLAPLAPSLGKPSRIPRGPYAEVKPLSKAPEAAVSDDAKSDDELLSSKAKAQKGSAPAPAAKGQEERAFLKVDPELVVTVLGDLEQLLFSQMLDPESQRKRTVQNVLDLRQNLEETMSSLRGSQVTHSSLEMTCYDSDDANPRSVSSLSNRSSPLSWRYGQSSPRLQAGDAPSVGGSCRSEGPPAWYMHGERTQYSHTMPMRSPSKLSHISRLELVESLDSDEVDLKSGYMSDSDLMGKTMTEDDDITTGWDESSSISSGLSDASDNLSSEEFNASSSLNSLPTTPTASRRNSTIVLRTDSEKRSLAESGLSWFSESEEKAPKKLEYDSGSLKMEPGTSKWRRERPESCDDSSKVGELKKPVSLGHPGSLKKGKTPPVAVTSPITHTAQSALKVAGKPESKATDKSKLAVKNPGLQRSSSDAGRDRLSDAKKPPSGIARPSTSGSFGYKKPPPATGTATVMQTGGSATLSKIQKSSGIPVKPVNGRKTSLDVSNSAEPGFLAPGARSNIQYRSLPRPAKSSSMSVTGGRGGPRPVSSSIDPSLLSTKQGALTPSRLKEPSKVASTRTAPAPVNQTDREKEKAKAKAVALDSDSISLKSVGSPESTPKSQASHPPATKLAELPPTPLRATAKSFVKPPSLANLDKVNSNSLDLPSASDTHASKVPDLHATGSGTGGPLPSCFTPSPAPILNINSASFSQGLELMSGFSVPKETRMYPKLSGLHRSMESLQMPMSLPSAFPSSTPIPTPPAPSAAPPEEETEELTWSGSPRTGQLDSNQRDRNTLPKKGLRYQLQSQEETKERRHSHTIGGLPESDDQSELPSPPALPMSLSAKGQLTNIVHGSVLSLASSASSTYSSQIRKLRRELESSQEKVATLTSQLSANANLVAAFEQSLVNMTSRLRHLAETAEEKDTELLDLRETIDFLKKKNSEAQAVIQGALNASETTPKELRIKRQNSSDSISSLNSITSHSSIGSSKDADAKKKKKKSWLRSSFNKAFSIKKGPKSASSYSDIEEIATPDSSAPSSPKLQHGSTETASPSIKSSTSSSVGIDVTEGPAHSAPHPRLFHASEEEEPEKKEVSELRSELWEKEMKLTDIRLEALNSAHQLDQLRETMHNMQLEVDLLKAENDRLKVAPGPSSGSTPGQAPGSSALSSPRRSLGLALTHSFSPSLADTDLSPMDGISTCGPKEEVTLRVVVRMPPQHIIKGDLKQQEFFLGCSKVSGKVDWKMLDEAVFQVFKDYISKMDPASTLGLSTESVHGYSISHVKRVLDAEPPELPPCRRGVNNIAVSLKGLKEKCVDSLVFETLIPKPMMQHYISLLLKHRRLVLSGPSGTGKTYLTNRLAEYLVERSGREVTEGIVSTFNMHQQSCKDLQLYLSNLANQIDRETGIGDVPLVILLDDLSEAGSISELVNGALTCKYHKCPYIIGTTNQPVKMTPNHGLHLSFRMLTFSNNVEPANGFLVRYLRRKLVESDSDVNANKEELLRVLDWVPKLWYHLHTFLEKHSTSDFLIGPCFFLSCPIGIEDFRTWFIDLWNNSIIPYLQEGAKDGIKVHGQKAAWEDPVEWVRDTLPWPSAQQDQSKLYHLPPPTVGPHSIASPPEDRTVKDSTPSSLDSDPLMAMLLKLQEAANYIESPDRETILDPNLQATL</sequence>
<dbReference type="GeneID" id="103562382"/>
<dbReference type="InterPro" id="IPR003593">
    <property type="entry name" value="AAA+_ATPase"/>
</dbReference>
<feature type="compositionally biased region" description="Polar residues" evidence="4">
    <location>
        <begin position="954"/>
        <end position="964"/>
    </location>
</feature>
<evidence type="ECO:0000256" key="3">
    <source>
        <dbReference type="SAM" id="Coils"/>
    </source>
</evidence>
<feature type="compositionally biased region" description="Low complexity" evidence="4">
    <location>
        <begin position="85"/>
        <end position="95"/>
    </location>
</feature>
<feature type="compositionally biased region" description="Polar residues" evidence="4">
    <location>
        <begin position="1007"/>
        <end position="1019"/>
    </location>
</feature>
<feature type="compositionally biased region" description="Polar residues" evidence="4">
    <location>
        <begin position="924"/>
        <end position="944"/>
    </location>
</feature>
<reference evidence="7" key="1">
    <citation type="submission" date="2025-08" db="UniProtKB">
        <authorList>
            <consortium name="RefSeq"/>
        </authorList>
    </citation>
    <scope>IDENTIFICATION</scope>
    <source>
        <tissue evidence="7">Blood</tissue>
    </source>
</reference>
<dbReference type="Pfam" id="PF25408">
    <property type="entry name" value="AAA_lid_NAV1"/>
    <property type="match status" value="1"/>
</dbReference>
<evidence type="ECO:0000313" key="6">
    <source>
        <dbReference type="Proteomes" id="UP001652662"/>
    </source>
</evidence>
<gene>
    <name evidence="7" type="primary">NAV1</name>
</gene>
<dbReference type="Gene3D" id="3.40.50.300">
    <property type="entry name" value="P-loop containing nucleotide triphosphate hydrolases"/>
    <property type="match status" value="1"/>
</dbReference>
<proteinExistence type="inferred from homology"/>
<feature type="region of interest" description="Disordered" evidence="4">
    <location>
        <begin position="1200"/>
        <end position="1293"/>
    </location>
</feature>
<feature type="compositionally biased region" description="Low complexity" evidence="4">
    <location>
        <begin position="610"/>
        <end position="624"/>
    </location>
</feature>
<evidence type="ECO:0000256" key="1">
    <source>
        <dbReference type="ARBA" id="ARBA00006255"/>
    </source>
</evidence>
<dbReference type="PANTHER" id="PTHR12784">
    <property type="entry name" value="STEERIN"/>
    <property type="match status" value="1"/>
</dbReference>
<dbReference type="InterPro" id="IPR039041">
    <property type="entry name" value="Nav/unc-53"/>
</dbReference>